<protein>
    <submittedName>
        <fullName evidence="2">Uncharacterized protein</fullName>
    </submittedName>
</protein>
<sequence length="89" mass="10050">MIEIVGTVEEVGDDFLVIKIAYKIPFTEEELKKYAKRLRIGSRVGVLLMEDGSMRIRLIKAARRCKNEGNTAEKKNGSSGALLRRAKLR</sequence>
<dbReference type="AlphaFoldDB" id="A0A7C3REQ6"/>
<name>A0A7C3REQ6_ARCFL</name>
<evidence type="ECO:0000313" key="2">
    <source>
        <dbReference type="EMBL" id="HFW33240.1"/>
    </source>
</evidence>
<dbReference type="EMBL" id="DTLB01000052">
    <property type="protein sequence ID" value="HFW33240.1"/>
    <property type="molecule type" value="Genomic_DNA"/>
</dbReference>
<feature type="region of interest" description="Disordered" evidence="1">
    <location>
        <begin position="67"/>
        <end position="89"/>
    </location>
</feature>
<reference evidence="2" key="1">
    <citation type="journal article" date="2020" name="mSystems">
        <title>Genome- and Community-Level Interaction Insights into Carbon Utilization and Element Cycling Functions of Hydrothermarchaeota in Hydrothermal Sediment.</title>
        <authorList>
            <person name="Zhou Z."/>
            <person name="Liu Y."/>
            <person name="Xu W."/>
            <person name="Pan J."/>
            <person name="Luo Z.H."/>
            <person name="Li M."/>
        </authorList>
    </citation>
    <scope>NUCLEOTIDE SEQUENCE [LARGE SCALE GENOMIC DNA]</scope>
    <source>
        <strain evidence="2">SpSt-87</strain>
    </source>
</reference>
<accession>A0A7C3REQ6</accession>
<proteinExistence type="predicted"/>
<feature type="compositionally biased region" description="Basic and acidic residues" evidence="1">
    <location>
        <begin position="67"/>
        <end position="76"/>
    </location>
</feature>
<organism evidence="2">
    <name type="scientific">Archaeoglobus fulgidus</name>
    <dbReference type="NCBI Taxonomy" id="2234"/>
    <lineage>
        <taxon>Archaea</taxon>
        <taxon>Methanobacteriati</taxon>
        <taxon>Methanobacteriota</taxon>
        <taxon>Archaeoglobi</taxon>
        <taxon>Archaeoglobales</taxon>
        <taxon>Archaeoglobaceae</taxon>
        <taxon>Archaeoglobus</taxon>
    </lineage>
</organism>
<evidence type="ECO:0000256" key="1">
    <source>
        <dbReference type="SAM" id="MobiDB-lite"/>
    </source>
</evidence>
<comment type="caution">
    <text evidence="2">The sequence shown here is derived from an EMBL/GenBank/DDBJ whole genome shotgun (WGS) entry which is preliminary data.</text>
</comment>
<gene>
    <name evidence="2" type="ORF">ENW66_09905</name>
</gene>